<dbReference type="GO" id="GO:0016740">
    <property type="term" value="F:transferase activity"/>
    <property type="evidence" value="ECO:0007669"/>
    <property type="project" value="UniProtKB-KW"/>
</dbReference>
<protein>
    <submittedName>
        <fullName evidence="4">Uncharacterized protein</fullName>
    </submittedName>
</protein>
<gene>
    <name evidence="4" type="ORF">LSINAPIS_LOCUS14487</name>
</gene>
<proteinExistence type="predicted"/>
<feature type="region of interest" description="Disordered" evidence="3">
    <location>
        <begin position="79"/>
        <end position="105"/>
    </location>
</feature>
<evidence type="ECO:0000256" key="2">
    <source>
        <dbReference type="ARBA" id="ARBA00022786"/>
    </source>
</evidence>
<dbReference type="GO" id="GO:0043066">
    <property type="term" value="P:negative regulation of apoptotic process"/>
    <property type="evidence" value="ECO:0007669"/>
    <property type="project" value="TreeGrafter"/>
</dbReference>
<dbReference type="Proteomes" id="UP000324832">
    <property type="component" value="Unassembled WGS sequence"/>
</dbReference>
<keyword evidence="1" id="KW-0808">Transferase</keyword>
<dbReference type="AlphaFoldDB" id="A0A5E4R6K0"/>
<dbReference type="PANTHER" id="PTHR46116">
    <property type="entry name" value="(E3-INDEPENDENT) E2 UBIQUITIN-CONJUGATING ENZYME"/>
    <property type="match status" value="1"/>
</dbReference>
<evidence type="ECO:0000313" key="4">
    <source>
        <dbReference type="EMBL" id="VVD04809.1"/>
    </source>
</evidence>
<evidence type="ECO:0000256" key="1">
    <source>
        <dbReference type="ARBA" id="ARBA00022679"/>
    </source>
</evidence>
<sequence length="176" mass="19684">MACLAVFTHHEPTDAAQGQNGNGVGGKDEKCQLYWAKGTGFGTGSTQQSWNVEQALVRQRVEEEHVTVLLQVLSSYMNPGEKWPPEEGSLEENESEEPEEGDTAHLPPEFIDLVANSSLVPAICSYLRNDSVLDMSRHIALYVCVLRAARQHEPHHQLVRGQAQNEQKEHIWKDDV</sequence>
<organism evidence="4 5">
    <name type="scientific">Leptidea sinapis</name>
    <dbReference type="NCBI Taxonomy" id="189913"/>
    <lineage>
        <taxon>Eukaryota</taxon>
        <taxon>Metazoa</taxon>
        <taxon>Ecdysozoa</taxon>
        <taxon>Arthropoda</taxon>
        <taxon>Hexapoda</taxon>
        <taxon>Insecta</taxon>
        <taxon>Pterygota</taxon>
        <taxon>Neoptera</taxon>
        <taxon>Endopterygota</taxon>
        <taxon>Lepidoptera</taxon>
        <taxon>Glossata</taxon>
        <taxon>Ditrysia</taxon>
        <taxon>Papilionoidea</taxon>
        <taxon>Pieridae</taxon>
        <taxon>Dismorphiinae</taxon>
        <taxon>Leptidea</taxon>
    </lineage>
</organism>
<reference evidence="4 5" key="1">
    <citation type="submission" date="2017-07" db="EMBL/GenBank/DDBJ databases">
        <authorList>
            <person name="Talla V."/>
            <person name="Backstrom N."/>
        </authorList>
    </citation>
    <scope>NUCLEOTIDE SEQUENCE [LARGE SCALE GENOMIC DNA]</scope>
</reference>
<name>A0A5E4R6K0_9NEOP</name>
<feature type="compositionally biased region" description="Acidic residues" evidence="3">
    <location>
        <begin position="88"/>
        <end position="101"/>
    </location>
</feature>
<evidence type="ECO:0000256" key="3">
    <source>
        <dbReference type="SAM" id="MobiDB-lite"/>
    </source>
</evidence>
<dbReference type="GO" id="GO:0004869">
    <property type="term" value="F:cysteine-type endopeptidase inhibitor activity"/>
    <property type="evidence" value="ECO:0007669"/>
    <property type="project" value="TreeGrafter"/>
</dbReference>
<keyword evidence="5" id="KW-1185">Reference proteome</keyword>
<accession>A0A5E4R6K0</accession>
<dbReference type="PANTHER" id="PTHR46116:SF39">
    <property type="entry name" value="BACULOVIRAL IAP REPEAT-CONTAINING PROTEIN 6"/>
    <property type="match status" value="1"/>
</dbReference>
<evidence type="ECO:0000313" key="5">
    <source>
        <dbReference type="Proteomes" id="UP000324832"/>
    </source>
</evidence>
<dbReference type="GO" id="GO:0005634">
    <property type="term" value="C:nucleus"/>
    <property type="evidence" value="ECO:0007669"/>
    <property type="project" value="TreeGrafter"/>
</dbReference>
<dbReference type="EMBL" id="FZQP02006898">
    <property type="protein sequence ID" value="VVD04809.1"/>
    <property type="molecule type" value="Genomic_DNA"/>
</dbReference>
<keyword evidence="2" id="KW-0833">Ubl conjugation pathway</keyword>